<proteinExistence type="predicted"/>
<dbReference type="EMBL" id="JBIAZU010000005">
    <property type="protein sequence ID" value="MFF5293643.1"/>
    <property type="molecule type" value="Genomic_DNA"/>
</dbReference>
<gene>
    <name evidence="1" type="ORF">ACFY35_29780</name>
</gene>
<protein>
    <submittedName>
        <fullName evidence="1">Phosphoribosyltransferase</fullName>
    </submittedName>
</protein>
<dbReference type="CDD" id="cd06223">
    <property type="entry name" value="PRTases_typeI"/>
    <property type="match status" value="1"/>
</dbReference>
<dbReference type="Proteomes" id="UP001602245">
    <property type="component" value="Unassembled WGS sequence"/>
</dbReference>
<evidence type="ECO:0000313" key="2">
    <source>
        <dbReference type="Proteomes" id="UP001602245"/>
    </source>
</evidence>
<evidence type="ECO:0000313" key="1">
    <source>
        <dbReference type="EMBL" id="MFF5293643.1"/>
    </source>
</evidence>
<dbReference type="Gene3D" id="3.40.50.2020">
    <property type="match status" value="1"/>
</dbReference>
<dbReference type="InterPro" id="IPR000836">
    <property type="entry name" value="PRTase_dom"/>
</dbReference>
<comment type="caution">
    <text evidence="1">The sequence shown here is derived from an EMBL/GenBank/DDBJ whole genome shotgun (WGS) entry which is preliminary data.</text>
</comment>
<dbReference type="RefSeq" id="WP_020513276.1">
    <property type="nucleotide sequence ID" value="NZ_JBIAZU010000005.1"/>
</dbReference>
<dbReference type="SUPFAM" id="SSF53271">
    <property type="entry name" value="PRTase-like"/>
    <property type="match status" value="1"/>
</dbReference>
<accession>A0ABW6WKU3</accession>
<sequence length="267" mass="29372">MRFQLPPFERDSRANTLKAYEFGGEVNGMPSWVDLCGPDEAITQIELAFPEAVRQVRLPAEREQDWTHRLWFAGPIPPGFMTLIQFLQSWLTLTQTAYVDVAVAAQWYKIPEEGVDPYHWRNTEAGNIVNQGKYRGDEAAKYKLGSALAELISRHPLYATAQSILSIPGHDNDGNSFGEKVAADVAARRGLPLIQTGSTLGPRTSAKQSGSSYLMGTMIIPQRLYGTTIIVDDVYQSGGSIRATAYAARHAGAQMVLAIVGARTMRN</sequence>
<dbReference type="GO" id="GO:0016757">
    <property type="term" value="F:glycosyltransferase activity"/>
    <property type="evidence" value="ECO:0007669"/>
    <property type="project" value="UniProtKB-KW"/>
</dbReference>
<keyword evidence="1" id="KW-0328">Glycosyltransferase</keyword>
<reference evidence="1 2" key="1">
    <citation type="submission" date="2024-10" db="EMBL/GenBank/DDBJ databases">
        <title>The Natural Products Discovery Center: Release of the First 8490 Sequenced Strains for Exploring Actinobacteria Biosynthetic Diversity.</title>
        <authorList>
            <person name="Kalkreuter E."/>
            <person name="Kautsar S.A."/>
            <person name="Yang D."/>
            <person name="Bader C.D."/>
            <person name="Teijaro C.N."/>
            <person name="Fluegel L."/>
            <person name="Davis C.M."/>
            <person name="Simpson J.R."/>
            <person name="Lauterbach L."/>
            <person name="Steele A.D."/>
            <person name="Gui C."/>
            <person name="Meng S."/>
            <person name="Li G."/>
            <person name="Viehrig K."/>
            <person name="Ye F."/>
            <person name="Su P."/>
            <person name="Kiefer A.F."/>
            <person name="Nichols A."/>
            <person name="Cepeda A.J."/>
            <person name="Yan W."/>
            <person name="Fan B."/>
            <person name="Jiang Y."/>
            <person name="Adhikari A."/>
            <person name="Zheng C.-J."/>
            <person name="Schuster L."/>
            <person name="Cowan T.M."/>
            <person name="Smanski M.J."/>
            <person name="Chevrette M.G."/>
            <person name="De Carvalho L.P.S."/>
            <person name="Shen B."/>
        </authorList>
    </citation>
    <scope>NUCLEOTIDE SEQUENCE [LARGE SCALE GENOMIC DNA]</scope>
    <source>
        <strain evidence="1 2">NPDC000087</strain>
    </source>
</reference>
<keyword evidence="2" id="KW-1185">Reference proteome</keyword>
<organism evidence="1 2">
    <name type="scientific">Paractinoplanes globisporus</name>
    <dbReference type="NCBI Taxonomy" id="113565"/>
    <lineage>
        <taxon>Bacteria</taxon>
        <taxon>Bacillati</taxon>
        <taxon>Actinomycetota</taxon>
        <taxon>Actinomycetes</taxon>
        <taxon>Micromonosporales</taxon>
        <taxon>Micromonosporaceae</taxon>
        <taxon>Paractinoplanes</taxon>
    </lineage>
</organism>
<name>A0ABW6WKU3_9ACTN</name>
<dbReference type="InterPro" id="IPR029057">
    <property type="entry name" value="PRTase-like"/>
</dbReference>
<keyword evidence="1" id="KW-0808">Transferase</keyword>